<dbReference type="Proteomes" id="UP000504606">
    <property type="component" value="Unplaced"/>
</dbReference>
<proteinExistence type="predicted"/>
<dbReference type="InterPro" id="IPR012337">
    <property type="entry name" value="RNaseH-like_sf"/>
</dbReference>
<dbReference type="Pfam" id="PF05699">
    <property type="entry name" value="Dimer_Tnp_hAT"/>
    <property type="match status" value="1"/>
</dbReference>
<name>A0A9C6XS29_FRAOC</name>
<evidence type="ECO:0000313" key="3">
    <source>
        <dbReference type="Proteomes" id="UP000504606"/>
    </source>
</evidence>
<dbReference type="RefSeq" id="XP_052129044.1">
    <property type="nucleotide sequence ID" value="XM_052273084.1"/>
</dbReference>
<feature type="compositionally biased region" description="Low complexity" evidence="1">
    <location>
        <begin position="26"/>
        <end position="62"/>
    </location>
</feature>
<dbReference type="GeneID" id="127750719"/>
<evidence type="ECO:0000256" key="1">
    <source>
        <dbReference type="SAM" id="MobiDB-lite"/>
    </source>
</evidence>
<dbReference type="PANTHER" id="PTHR47611">
    <property type="entry name" value="HAT DIMERISATION DOMAIN, C-TERMINAL"/>
    <property type="match status" value="1"/>
</dbReference>
<dbReference type="InterPro" id="IPR008906">
    <property type="entry name" value="HATC_C_dom"/>
</dbReference>
<protein>
    <submittedName>
        <fullName evidence="4">Uncharacterized protein LOC127750719 isoform X2</fullName>
    </submittedName>
</protein>
<sequence>MSPQTWEAVTSAVGQAMASAPGHFHATAGTSTAGTSTAGTSTAGTSTAGTSTAGTSTGSSGSQEHRGWLQPPVVVINDDDSDGSPGPGHPRGPGRTRRAATTGFGPGRGRSEGVSRRAPWSGFRSHKAVNEADRFPLLAMLARQYLSIPASSAETERTFSEAGWILNKRRKRLCMTTVDDLIILHANCKDRIRERLSKRKRRKGPD</sequence>
<organism evidence="3 4">
    <name type="scientific">Frankliniella occidentalis</name>
    <name type="common">Western flower thrips</name>
    <name type="synonym">Euthrips occidentalis</name>
    <dbReference type="NCBI Taxonomy" id="133901"/>
    <lineage>
        <taxon>Eukaryota</taxon>
        <taxon>Metazoa</taxon>
        <taxon>Ecdysozoa</taxon>
        <taxon>Arthropoda</taxon>
        <taxon>Hexapoda</taxon>
        <taxon>Insecta</taxon>
        <taxon>Pterygota</taxon>
        <taxon>Neoptera</taxon>
        <taxon>Paraneoptera</taxon>
        <taxon>Thysanoptera</taxon>
        <taxon>Terebrantia</taxon>
        <taxon>Thripoidea</taxon>
        <taxon>Thripidae</taxon>
        <taxon>Frankliniella</taxon>
    </lineage>
</organism>
<dbReference type="PANTHER" id="PTHR47611:SF1">
    <property type="entry name" value="CCHC-TYPE DOMAIN-CONTAINING PROTEIN"/>
    <property type="match status" value="1"/>
</dbReference>
<dbReference type="GO" id="GO:0046983">
    <property type="term" value="F:protein dimerization activity"/>
    <property type="evidence" value="ECO:0007669"/>
    <property type="project" value="InterPro"/>
</dbReference>
<reference evidence="4" key="1">
    <citation type="submission" date="2025-08" db="UniProtKB">
        <authorList>
            <consortium name="RefSeq"/>
        </authorList>
    </citation>
    <scope>IDENTIFICATION</scope>
    <source>
        <tissue evidence="4">Whole organism</tissue>
    </source>
</reference>
<keyword evidence="3" id="KW-1185">Reference proteome</keyword>
<evidence type="ECO:0000259" key="2">
    <source>
        <dbReference type="Pfam" id="PF05699"/>
    </source>
</evidence>
<dbReference type="AlphaFoldDB" id="A0A9C6XS29"/>
<evidence type="ECO:0000313" key="4">
    <source>
        <dbReference type="RefSeq" id="XP_052129044.1"/>
    </source>
</evidence>
<gene>
    <name evidence="4" type="primary">LOC127750719</name>
</gene>
<feature type="domain" description="HAT C-terminal dimerisation" evidence="2">
    <location>
        <begin position="131"/>
        <end position="187"/>
    </location>
</feature>
<accession>A0A9C6XS29</accession>
<dbReference type="SUPFAM" id="SSF53098">
    <property type="entry name" value="Ribonuclease H-like"/>
    <property type="match status" value="1"/>
</dbReference>
<feature type="region of interest" description="Disordered" evidence="1">
    <location>
        <begin position="24"/>
        <end position="121"/>
    </location>
</feature>